<dbReference type="GO" id="GO:0042773">
    <property type="term" value="P:ATP synthesis coupled electron transport"/>
    <property type="evidence" value="ECO:0007669"/>
    <property type="project" value="TreeGrafter"/>
</dbReference>
<evidence type="ECO:0000256" key="5">
    <source>
        <dbReference type="ARBA" id="ARBA00022660"/>
    </source>
</evidence>
<dbReference type="SUPFAM" id="SSF49503">
    <property type="entry name" value="Cupredoxins"/>
    <property type="match status" value="1"/>
</dbReference>
<sequence>MRIGQFRCFTAARRTLAAALAGATALAASTAALAQVGQPVDWQIAMQTPVTATAQDMYGFHTALVWVITVITLFVGALLLIVIVRYNERKNPTPSKTSHNTMIEVAWTVIPILILVGIAIPSFRILREQLVIPEPDVIVKATGHSWYWSYEYPSDQGGFVFDSLMLEDDEAAAAGLPRLLAVDNEVVVPVDQVVKLQVTSADVLHAFAMPSFGLKIDAVPGRLNETWFRAEREGVYYGQCSELCGARHAFMPIAIRVVSQEEYASWLAEAQTRFASTEYGATRVAATIEETAR</sequence>
<feature type="domain" description="Cytochrome oxidase subunit II transmembrane region profile" evidence="20">
    <location>
        <begin position="38"/>
        <end position="133"/>
    </location>
</feature>
<dbReference type="SUPFAM" id="SSF81464">
    <property type="entry name" value="Cytochrome c oxidase subunit II-like, transmembrane region"/>
    <property type="match status" value="1"/>
</dbReference>
<evidence type="ECO:0000256" key="1">
    <source>
        <dbReference type="ARBA" id="ARBA00001971"/>
    </source>
</evidence>
<dbReference type="PROSITE" id="PS50857">
    <property type="entry name" value="COX2_CUA"/>
    <property type="match status" value="1"/>
</dbReference>
<accession>A0A917QJW5</accession>
<dbReference type="PRINTS" id="PR01166">
    <property type="entry name" value="CYCOXIDASEII"/>
</dbReference>
<dbReference type="GO" id="GO:0005507">
    <property type="term" value="F:copper ion binding"/>
    <property type="evidence" value="ECO:0007669"/>
    <property type="project" value="InterPro"/>
</dbReference>
<comment type="catalytic activity">
    <reaction evidence="14 16">
        <text>4 Fe(II)-[cytochrome c] + O2 + 8 H(+)(in) = 4 Fe(III)-[cytochrome c] + 2 H2O + 4 H(+)(out)</text>
        <dbReference type="Rhea" id="RHEA:11436"/>
        <dbReference type="Rhea" id="RHEA-COMP:10350"/>
        <dbReference type="Rhea" id="RHEA-COMP:14399"/>
        <dbReference type="ChEBI" id="CHEBI:15377"/>
        <dbReference type="ChEBI" id="CHEBI:15378"/>
        <dbReference type="ChEBI" id="CHEBI:15379"/>
        <dbReference type="ChEBI" id="CHEBI:29033"/>
        <dbReference type="ChEBI" id="CHEBI:29034"/>
        <dbReference type="EC" id="7.1.1.9"/>
    </reaction>
</comment>
<keyword evidence="7 16" id="KW-0479">Metal-binding</keyword>
<evidence type="ECO:0000259" key="20">
    <source>
        <dbReference type="PROSITE" id="PS50999"/>
    </source>
</evidence>
<evidence type="ECO:0000256" key="11">
    <source>
        <dbReference type="ARBA" id="ARBA00023008"/>
    </source>
</evidence>
<protein>
    <recommendedName>
        <fullName evidence="16">Cytochrome c oxidase subunit 2</fullName>
        <ecNumber evidence="16">7.1.1.9</ecNumber>
    </recommendedName>
</protein>
<evidence type="ECO:0000256" key="3">
    <source>
        <dbReference type="ARBA" id="ARBA00007866"/>
    </source>
</evidence>
<comment type="similarity">
    <text evidence="3 15">Belongs to the cytochrome c oxidase subunit 2 family.</text>
</comment>
<evidence type="ECO:0000313" key="22">
    <source>
        <dbReference type="Proteomes" id="UP000600449"/>
    </source>
</evidence>
<dbReference type="Proteomes" id="UP000600449">
    <property type="component" value="Unassembled WGS sequence"/>
</dbReference>
<keyword evidence="5 15" id="KW-0679">Respiratory chain</keyword>
<dbReference type="CDD" id="cd13912">
    <property type="entry name" value="CcO_II_C"/>
    <property type="match status" value="1"/>
</dbReference>
<dbReference type="Pfam" id="PF00116">
    <property type="entry name" value="COX2"/>
    <property type="match status" value="1"/>
</dbReference>
<dbReference type="InterPro" id="IPR036257">
    <property type="entry name" value="Cyt_c_oxidase_su2_TM_sf"/>
</dbReference>
<dbReference type="InterPro" id="IPR014222">
    <property type="entry name" value="Cyt_c_oxidase_su2"/>
</dbReference>
<evidence type="ECO:0000256" key="18">
    <source>
        <dbReference type="SAM" id="SignalP"/>
    </source>
</evidence>
<evidence type="ECO:0000256" key="12">
    <source>
        <dbReference type="ARBA" id="ARBA00023136"/>
    </source>
</evidence>
<dbReference type="InterPro" id="IPR008972">
    <property type="entry name" value="Cupredoxin"/>
</dbReference>
<dbReference type="InterPro" id="IPR045187">
    <property type="entry name" value="CcO_II"/>
</dbReference>
<dbReference type="EC" id="7.1.1.9" evidence="16"/>
<comment type="subcellular location">
    <subcellularLocation>
        <location evidence="15">Cell membrane</location>
        <topology evidence="15">Multi-pass membrane protein</topology>
    </subcellularLocation>
    <subcellularLocation>
        <location evidence="2">Membrane</location>
        <topology evidence="2">Multi-pass membrane protein</topology>
    </subcellularLocation>
</comment>
<dbReference type="Gene3D" id="1.10.287.90">
    <property type="match status" value="1"/>
</dbReference>
<dbReference type="InterPro" id="IPR034210">
    <property type="entry name" value="CcO_II_C"/>
</dbReference>
<dbReference type="InterPro" id="IPR011759">
    <property type="entry name" value="Cyt_c_oxidase_su2_TM_dom"/>
</dbReference>
<evidence type="ECO:0000256" key="13">
    <source>
        <dbReference type="ARBA" id="ARBA00024688"/>
    </source>
</evidence>
<feature type="chain" id="PRO_5036803566" description="Cytochrome c oxidase subunit 2" evidence="18">
    <location>
        <begin position="35"/>
        <end position="293"/>
    </location>
</feature>
<dbReference type="Pfam" id="PF02790">
    <property type="entry name" value="COX2_TM"/>
    <property type="match status" value="1"/>
</dbReference>
<keyword evidence="12 17" id="KW-0472">Membrane</keyword>
<keyword evidence="4 15" id="KW-0813">Transport</keyword>
<evidence type="ECO:0000256" key="4">
    <source>
        <dbReference type="ARBA" id="ARBA00022448"/>
    </source>
</evidence>
<dbReference type="GO" id="GO:0005886">
    <property type="term" value="C:plasma membrane"/>
    <property type="evidence" value="ECO:0007669"/>
    <property type="project" value="UniProtKB-SubCell"/>
</dbReference>
<dbReference type="AlphaFoldDB" id="A0A917QJW5"/>
<keyword evidence="8" id="KW-1278">Translocase</keyword>
<evidence type="ECO:0000313" key="21">
    <source>
        <dbReference type="EMBL" id="GGK54043.1"/>
    </source>
</evidence>
<evidence type="ECO:0000256" key="7">
    <source>
        <dbReference type="ARBA" id="ARBA00022723"/>
    </source>
</evidence>
<comment type="cofactor">
    <cofactor evidence="1">
        <name>heme</name>
        <dbReference type="ChEBI" id="CHEBI:30413"/>
    </cofactor>
</comment>
<dbReference type="InterPro" id="IPR002429">
    <property type="entry name" value="CcO_II-like_C"/>
</dbReference>
<evidence type="ECO:0000256" key="2">
    <source>
        <dbReference type="ARBA" id="ARBA00004141"/>
    </source>
</evidence>
<dbReference type="FunFam" id="2.60.40.420:FF:000001">
    <property type="entry name" value="Cytochrome c oxidase subunit 2"/>
    <property type="match status" value="1"/>
</dbReference>
<keyword evidence="18" id="KW-0732">Signal</keyword>
<evidence type="ECO:0000256" key="6">
    <source>
        <dbReference type="ARBA" id="ARBA00022692"/>
    </source>
</evidence>
<dbReference type="PANTHER" id="PTHR22888">
    <property type="entry name" value="CYTOCHROME C OXIDASE, SUBUNIT II"/>
    <property type="match status" value="1"/>
</dbReference>
<keyword evidence="6 15" id="KW-0812">Transmembrane</keyword>
<dbReference type="InterPro" id="IPR001505">
    <property type="entry name" value="Copper_CuA"/>
</dbReference>
<dbReference type="GO" id="GO:0004129">
    <property type="term" value="F:cytochrome-c oxidase activity"/>
    <property type="evidence" value="ECO:0007669"/>
    <property type="project" value="UniProtKB-EC"/>
</dbReference>
<dbReference type="EMBL" id="BMMF01000018">
    <property type="protein sequence ID" value="GGK54043.1"/>
    <property type="molecule type" value="Genomic_DNA"/>
</dbReference>
<feature type="domain" description="Cytochrome oxidase subunit II copper A binding" evidence="19">
    <location>
        <begin position="134"/>
        <end position="269"/>
    </location>
</feature>
<dbReference type="PANTHER" id="PTHR22888:SF9">
    <property type="entry name" value="CYTOCHROME C OXIDASE SUBUNIT 2"/>
    <property type="match status" value="1"/>
</dbReference>
<comment type="caution">
    <text evidence="21">The sequence shown here is derived from an EMBL/GenBank/DDBJ whole genome shotgun (WGS) entry which is preliminary data.</text>
</comment>
<evidence type="ECO:0000259" key="19">
    <source>
        <dbReference type="PROSITE" id="PS50857"/>
    </source>
</evidence>
<dbReference type="GO" id="GO:0016491">
    <property type="term" value="F:oxidoreductase activity"/>
    <property type="evidence" value="ECO:0007669"/>
    <property type="project" value="InterPro"/>
</dbReference>
<gene>
    <name evidence="21" type="primary">coxB</name>
    <name evidence="21" type="ORF">GCM10011322_46060</name>
</gene>
<proteinExistence type="inferred from homology"/>
<evidence type="ECO:0000256" key="9">
    <source>
        <dbReference type="ARBA" id="ARBA00022982"/>
    </source>
</evidence>
<evidence type="ECO:0000256" key="10">
    <source>
        <dbReference type="ARBA" id="ARBA00022989"/>
    </source>
</evidence>
<comment type="function">
    <text evidence="13 16">Subunits I and II form the functional core of the enzyme complex. Electrons originating in cytochrome c are transferred via heme a and Cu(A) to the binuclear center formed by heme a3 and Cu(B).</text>
</comment>
<evidence type="ECO:0000256" key="8">
    <source>
        <dbReference type="ARBA" id="ARBA00022967"/>
    </source>
</evidence>
<evidence type="ECO:0000256" key="17">
    <source>
        <dbReference type="SAM" id="Phobius"/>
    </source>
</evidence>
<keyword evidence="22" id="KW-1185">Reference proteome</keyword>
<name>A0A917QJW5_9HYPH</name>
<feature type="signal peptide" evidence="18">
    <location>
        <begin position="1"/>
        <end position="34"/>
    </location>
</feature>
<keyword evidence="9 15" id="KW-0249">Electron transport</keyword>
<reference evidence="21 22" key="1">
    <citation type="journal article" date="2014" name="Int. J. Syst. Evol. Microbiol.">
        <title>Complete genome sequence of Corynebacterium casei LMG S-19264T (=DSM 44701T), isolated from a smear-ripened cheese.</title>
        <authorList>
            <consortium name="US DOE Joint Genome Institute (JGI-PGF)"/>
            <person name="Walter F."/>
            <person name="Albersmeier A."/>
            <person name="Kalinowski J."/>
            <person name="Ruckert C."/>
        </authorList>
    </citation>
    <scope>NUCLEOTIDE SEQUENCE [LARGE SCALE GENOMIC DNA]</scope>
    <source>
        <strain evidence="21 22">CGMCC 1.9161</strain>
    </source>
</reference>
<evidence type="ECO:0000256" key="14">
    <source>
        <dbReference type="ARBA" id="ARBA00047816"/>
    </source>
</evidence>
<comment type="cofactor">
    <cofactor evidence="16">
        <name>Cu cation</name>
        <dbReference type="ChEBI" id="CHEBI:23378"/>
    </cofactor>
    <text evidence="16">Binds a copper A center.</text>
</comment>
<dbReference type="RefSeq" id="WP_188915635.1">
    <property type="nucleotide sequence ID" value="NZ_BMMF01000018.1"/>
</dbReference>
<evidence type="ECO:0000256" key="15">
    <source>
        <dbReference type="RuleBase" id="RU000456"/>
    </source>
</evidence>
<feature type="transmembrane region" description="Helical" evidence="17">
    <location>
        <begin position="105"/>
        <end position="126"/>
    </location>
</feature>
<dbReference type="Gene3D" id="2.60.40.420">
    <property type="entry name" value="Cupredoxins - blue copper proteins"/>
    <property type="match status" value="1"/>
</dbReference>
<keyword evidence="10 17" id="KW-1133">Transmembrane helix</keyword>
<evidence type="ECO:0000256" key="16">
    <source>
        <dbReference type="RuleBase" id="RU004024"/>
    </source>
</evidence>
<feature type="transmembrane region" description="Helical" evidence="17">
    <location>
        <begin position="58"/>
        <end position="84"/>
    </location>
</feature>
<keyword evidence="11 16" id="KW-0186">Copper</keyword>
<dbReference type="PROSITE" id="PS00078">
    <property type="entry name" value="COX2"/>
    <property type="match status" value="1"/>
</dbReference>
<dbReference type="NCBIfam" id="TIGR02866">
    <property type="entry name" value="CoxB"/>
    <property type="match status" value="1"/>
</dbReference>
<organism evidence="21 22">
    <name type="scientific">Salinarimonas ramus</name>
    <dbReference type="NCBI Taxonomy" id="690164"/>
    <lineage>
        <taxon>Bacteria</taxon>
        <taxon>Pseudomonadati</taxon>
        <taxon>Pseudomonadota</taxon>
        <taxon>Alphaproteobacteria</taxon>
        <taxon>Hyphomicrobiales</taxon>
        <taxon>Salinarimonadaceae</taxon>
        <taxon>Salinarimonas</taxon>
    </lineage>
</organism>
<dbReference type="PROSITE" id="PS50999">
    <property type="entry name" value="COX2_TM"/>
    <property type="match status" value="1"/>
</dbReference>